<name>A0A3D9T536_9ACTN</name>
<proteinExistence type="predicted"/>
<dbReference type="InterPro" id="IPR010093">
    <property type="entry name" value="SinI_DNA-bd"/>
</dbReference>
<dbReference type="NCBIfam" id="TIGR01764">
    <property type="entry name" value="excise"/>
    <property type="match status" value="1"/>
</dbReference>
<evidence type="ECO:0000259" key="1">
    <source>
        <dbReference type="Pfam" id="PF12728"/>
    </source>
</evidence>
<dbReference type="AlphaFoldDB" id="A0A3D9T536"/>
<dbReference type="Pfam" id="PF12728">
    <property type="entry name" value="HTH_17"/>
    <property type="match status" value="1"/>
</dbReference>
<dbReference type="EMBL" id="QTTT01000001">
    <property type="protein sequence ID" value="REF00356.1"/>
    <property type="molecule type" value="Genomic_DNA"/>
</dbReference>
<dbReference type="RefSeq" id="WP_116025517.1">
    <property type="nucleotide sequence ID" value="NZ_QTTT01000001.1"/>
</dbReference>
<accession>A0A3D9T536</accession>
<evidence type="ECO:0000313" key="2">
    <source>
        <dbReference type="EMBL" id="REF00356.1"/>
    </source>
</evidence>
<dbReference type="InterPro" id="IPR041657">
    <property type="entry name" value="HTH_17"/>
</dbReference>
<reference evidence="2 3" key="1">
    <citation type="submission" date="2018-08" db="EMBL/GenBank/DDBJ databases">
        <title>Sequencing the genomes of 1000 actinobacteria strains.</title>
        <authorList>
            <person name="Klenk H.-P."/>
        </authorList>
    </citation>
    <scope>NUCLEOTIDE SEQUENCE [LARGE SCALE GENOMIC DNA]</scope>
    <source>
        <strain evidence="2 3">DSM 43927</strain>
    </source>
</reference>
<gene>
    <name evidence="2" type="ORF">DFJ69_5888</name>
</gene>
<organism evidence="2 3">
    <name type="scientific">Thermomonospora umbrina</name>
    <dbReference type="NCBI Taxonomy" id="111806"/>
    <lineage>
        <taxon>Bacteria</taxon>
        <taxon>Bacillati</taxon>
        <taxon>Actinomycetota</taxon>
        <taxon>Actinomycetes</taxon>
        <taxon>Streptosporangiales</taxon>
        <taxon>Thermomonosporaceae</taxon>
        <taxon>Thermomonospora</taxon>
    </lineage>
</organism>
<feature type="domain" description="Helix-turn-helix" evidence="1">
    <location>
        <begin position="22"/>
        <end position="62"/>
    </location>
</feature>
<protein>
    <submittedName>
        <fullName evidence="2">Excisionase family DNA binding protein</fullName>
    </submittedName>
</protein>
<evidence type="ECO:0000313" key="3">
    <source>
        <dbReference type="Proteomes" id="UP000256661"/>
    </source>
</evidence>
<comment type="caution">
    <text evidence="2">The sequence shown here is derived from an EMBL/GenBank/DDBJ whole genome shotgun (WGS) entry which is preliminary data.</text>
</comment>
<sequence>MQSTEPPQSAQTEQSPHPTERYVTVKDAAQVFGISAVVVYRLFRAGRLPGRKFGRSYRVLREFVDGFDAEVRAGRGVDFDEYADAWFARVSEGAA</sequence>
<keyword evidence="3" id="KW-1185">Reference proteome</keyword>
<dbReference type="OrthoDB" id="26212at2"/>
<dbReference type="GO" id="GO:0003677">
    <property type="term" value="F:DNA binding"/>
    <property type="evidence" value="ECO:0007669"/>
    <property type="project" value="InterPro"/>
</dbReference>
<dbReference type="Proteomes" id="UP000256661">
    <property type="component" value="Unassembled WGS sequence"/>
</dbReference>